<gene>
    <name evidence="1" type="ORF">HMPREF9944_01225</name>
</gene>
<dbReference type="AlphaFoldDB" id="H1HM31"/>
<accession>H1HM31</accession>
<sequence>MAENDKYFKITAAETSRIYTFYYFCKRNKPIKTT</sequence>
<dbReference type="HOGENOM" id="CLU_3375214_0_0_10"/>
<reference evidence="1 2" key="1">
    <citation type="submission" date="2011-12" db="EMBL/GenBank/DDBJ databases">
        <title>The Genome Sequence of Prevotella maculosa OT 289.</title>
        <authorList>
            <consortium name="The Broad Institute Genome Sequencing Platform"/>
            <person name="Earl A."/>
            <person name="Ward D."/>
            <person name="Feldgarden M."/>
            <person name="Gevers D."/>
            <person name="Izard J."/>
            <person name="Blanton J.M."/>
            <person name="Mathney J."/>
            <person name="Tanner A.C."/>
            <person name="Dewhirst F.E."/>
            <person name="Young S.K."/>
            <person name="Zeng Q."/>
            <person name="Gargeya S."/>
            <person name="Fitzgerald M."/>
            <person name="Haas B."/>
            <person name="Abouelleil A."/>
            <person name="Alvarado L."/>
            <person name="Arachchi H.M."/>
            <person name="Berlin A."/>
            <person name="Chapman S.B."/>
            <person name="Gearin G."/>
            <person name="Goldberg J."/>
            <person name="Griggs A."/>
            <person name="Gujja S."/>
            <person name="Hansen M."/>
            <person name="Heiman D."/>
            <person name="Howarth C."/>
            <person name="Larimer J."/>
            <person name="Lui A."/>
            <person name="MacDonald P.J.P."/>
            <person name="McCowen C."/>
            <person name="Montmayeur A."/>
            <person name="Murphy C."/>
            <person name="Neiman D."/>
            <person name="Pearson M."/>
            <person name="Priest M."/>
            <person name="Roberts A."/>
            <person name="Saif S."/>
            <person name="Shea T."/>
            <person name="Sisk P."/>
            <person name="Stolte C."/>
            <person name="Sykes S."/>
            <person name="Wortman J."/>
            <person name="Nusbaum C."/>
            <person name="Birren B."/>
        </authorList>
    </citation>
    <scope>NUCLEOTIDE SEQUENCE [LARGE SCALE GENOMIC DNA]</scope>
    <source>
        <strain evidence="1 2">OT 289</strain>
    </source>
</reference>
<name>H1HM31_9BACT</name>
<comment type="caution">
    <text evidence="1">The sequence shown here is derived from an EMBL/GenBank/DDBJ whole genome shotgun (WGS) entry which is preliminary data.</text>
</comment>
<dbReference type="EMBL" id="AGEK01000023">
    <property type="protein sequence ID" value="EHO70824.1"/>
    <property type="molecule type" value="Genomic_DNA"/>
</dbReference>
<evidence type="ECO:0000313" key="2">
    <source>
        <dbReference type="Proteomes" id="UP000003167"/>
    </source>
</evidence>
<keyword evidence="2" id="KW-1185">Reference proteome</keyword>
<protein>
    <submittedName>
        <fullName evidence="1">Uncharacterized protein</fullName>
    </submittedName>
</protein>
<organism evidence="1 2">
    <name type="scientific">Segatella maculosa OT 289</name>
    <dbReference type="NCBI Taxonomy" id="999422"/>
    <lineage>
        <taxon>Bacteria</taxon>
        <taxon>Pseudomonadati</taxon>
        <taxon>Bacteroidota</taxon>
        <taxon>Bacteroidia</taxon>
        <taxon>Bacteroidales</taxon>
        <taxon>Prevotellaceae</taxon>
        <taxon>Segatella</taxon>
    </lineage>
</organism>
<evidence type="ECO:0000313" key="1">
    <source>
        <dbReference type="EMBL" id="EHO70824.1"/>
    </source>
</evidence>
<dbReference type="Proteomes" id="UP000003167">
    <property type="component" value="Unassembled WGS sequence"/>
</dbReference>
<proteinExistence type="predicted"/>